<reference evidence="1 2" key="1">
    <citation type="submission" date="2018-01" db="EMBL/GenBank/DDBJ databases">
        <title>The draft genome sequence of Halioglobus lutimaris HF004.</title>
        <authorList>
            <person name="Du Z.-J."/>
            <person name="Shi M.-J."/>
        </authorList>
    </citation>
    <scope>NUCLEOTIDE SEQUENCE [LARGE SCALE GENOMIC DNA]</scope>
    <source>
        <strain evidence="1 2">HF004</strain>
    </source>
</reference>
<comment type="caution">
    <text evidence="1">The sequence shown here is derived from an EMBL/GenBank/DDBJ whole genome shotgun (WGS) entry which is preliminary data.</text>
</comment>
<protein>
    <recommendedName>
        <fullName evidence="3">Metallopeptidase</fullName>
    </recommendedName>
</protein>
<name>A0A2N5X4Z9_9GAMM</name>
<accession>A0A2N5X4Z9</accession>
<sequence>MIRWVGFFTTLLCPFSLSGIELHDKPPRELSSEEFMVANALWTLLHETAHAVIEEMDIVFLGSEEDAADQLATIALLRGDPDFDLPGGVTAVESVIAAATAWRIEWELEKREGTEASYWDSHSLSIQRFYNMMCLLYGSDPEKYDEMEGHLGLPYERAYGCVDYESARARRAVERIIQAYGPQHGGDANQGKVLVNYEKTFTSEQHAIVAVIRKAGIAERIAGRAERMLALPNDITIVFAQCAGDETAFWRQDSKEIVMCYELLARFLYLYQAKQCLENSNMTDKDLDLCLARWQY</sequence>
<evidence type="ECO:0000313" key="1">
    <source>
        <dbReference type="EMBL" id="PLW69569.1"/>
    </source>
</evidence>
<dbReference type="Pfam" id="PF14247">
    <property type="entry name" value="DUF4344"/>
    <property type="match status" value="2"/>
</dbReference>
<organism evidence="1 2">
    <name type="scientific">Pseudohalioglobus lutimaris</name>
    <dbReference type="NCBI Taxonomy" id="1737061"/>
    <lineage>
        <taxon>Bacteria</taxon>
        <taxon>Pseudomonadati</taxon>
        <taxon>Pseudomonadota</taxon>
        <taxon>Gammaproteobacteria</taxon>
        <taxon>Cellvibrionales</taxon>
        <taxon>Halieaceae</taxon>
        <taxon>Pseudohalioglobus</taxon>
    </lineage>
</organism>
<proteinExistence type="predicted"/>
<keyword evidence="2" id="KW-1185">Reference proteome</keyword>
<gene>
    <name evidence="1" type="ORF">C0039_06035</name>
</gene>
<evidence type="ECO:0008006" key="3">
    <source>
        <dbReference type="Google" id="ProtNLM"/>
    </source>
</evidence>
<evidence type="ECO:0000313" key="2">
    <source>
        <dbReference type="Proteomes" id="UP000235005"/>
    </source>
</evidence>
<dbReference type="InterPro" id="IPR025644">
    <property type="entry name" value="DUF4344"/>
</dbReference>
<dbReference type="RefSeq" id="WP_101517570.1">
    <property type="nucleotide sequence ID" value="NZ_PKUS01000005.1"/>
</dbReference>
<dbReference type="AlphaFoldDB" id="A0A2N5X4Z9"/>
<dbReference type="Proteomes" id="UP000235005">
    <property type="component" value="Unassembled WGS sequence"/>
</dbReference>
<dbReference type="EMBL" id="PKUS01000005">
    <property type="protein sequence ID" value="PLW69569.1"/>
    <property type="molecule type" value="Genomic_DNA"/>
</dbReference>